<evidence type="ECO:0008006" key="3">
    <source>
        <dbReference type="Google" id="ProtNLM"/>
    </source>
</evidence>
<comment type="caution">
    <text evidence="1">The sequence shown here is derived from an EMBL/GenBank/DDBJ whole genome shotgun (WGS) entry which is preliminary data.</text>
</comment>
<reference evidence="1 2" key="1">
    <citation type="submission" date="2021-06" db="EMBL/GenBank/DDBJ databases">
        <authorList>
            <person name="Sun Q."/>
            <person name="Li D."/>
        </authorList>
    </citation>
    <scope>NUCLEOTIDE SEQUENCE [LARGE SCALE GENOMIC DNA]</scope>
    <source>
        <strain evidence="1 2">MSJd-7</strain>
    </source>
</reference>
<evidence type="ECO:0000313" key="1">
    <source>
        <dbReference type="EMBL" id="MBU5491080.1"/>
    </source>
</evidence>
<evidence type="ECO:0000313" key="2">
    <source>
        <dbReference type="Proteomes" id="UP000783588"/>
    </source>
</evidence>
<organism evidence="1 2">
    <name type="scientific">Butyricicoccus intestinisimiae</name>
    <dbReference type="NCBI Taxonomy" id="2841509"/>
    <lineage>
        <taxon>Bacteria</taxon>
        <taxon>Bacillati</taxon>
        <taxon>Bacillota</taxon>
        <taxon>Clostridia</taxon>
        <taxon>Eubacteriales</taxon>
        <taxon>Butyricicoccaceae</taxon>
        <taxon>Butyricicoccus</taxon>
    </lineage>
</organism>
<proteinExistence type="predicted"/>
<keyword evidence="2" id="KW-1185">Reference proteome</keyword>
<sequence length="176" mass="20108">MEDLKKKILSCMADVIKQNGFRTEFFEAENGQQPMTRVELSRLGKVKQDVIVDMWFPPAKMAREETALFQMHATMLQVDSDAVSRNLPELKRALFIINNFCTIGQFGLFEQDGVVYMRHNIVVNMKDDPERIITDICDYFSLMLSSIQRFVDAIAQIAVGAVNIEVAKEMDLIPNI</sequence>
<accession>A0ABS6EW46</accession>
<gene>
    <name evidence="1" type="ORF">KQI75_10695</name>
</gene>
<dbReference type="EMBL" id="JAHLQI010000006">
    <property type="protein sequence ID" value="MBU5491080.1"/>
    <property type="molecule type" value="Genomic_DNA"/>
</dbReference>
<dbReference type="RefSeq" id="WP_216470795.1">
    <property type="nucleotide sequence ID" value="NZ_JAHLQI010000006.1"/>
</dbReference>
<dbReference type="Proteomes" id="UP000783588">
    <property type="component" value="Unassembled WGS sequence"/>
</dbReference>
<protein>
    <recommendedName>
        <fullName evidence="3">Sensory transduction regulator</fullName>
    </recommendedName>
</protein>
<name>A0ABS6EW46_9FIRM</name>